<dbReference type="STRING" id="67267.GCA_000716675_04739"/>
<protein>
    <recommendedName>
        <fullName evidence="4">HTH araC/xylS-type domain-containing protein</fullName>
    </recommendedName>
</protein>
<dbReference type="PROSITE" id="PS00041">
    <property type="entry name" value="HTH_ARAC_FAMILY_1"/>
    <property type="match status" value="1"/>
</dbReference>
<dbReference type="GO" id="GO:0003700">
    <property type="term" value="F:DNA-binding transcription factor activity"/>
    <property type="evidence" value="ECO:0007669"/>
    <property type="project" value="InterPro"/>
</dbReference>
<name>A0A1Z1WSH3_9ACTN</name>
<dbReference type="AlphaFoldDB" id="A0A1Z1WSH3"/>
<dbReference type="Gene3D" id="1.10.10.60">
    <property type="entry name" value="Homeodomain-like"/>
    <property type="match status" value="1"/>
</dbReference>
<dbReference type="PROSITE" id="PS01124">
    <property type="entry name" value="HTH_ARAC_FAMILY_2"/>
    <property type="match status" value="1"/>
</dbReference>
<dbReference type="GO" id="GO:0043565">
    <property type="term" value="F:sequence-specific DNA binding"/>
    <property type="evidence" value="ECO:0007669"/>
    <property type="project" value="InterPro"/>
</dbReference>
<dbReference type="PANTHER" id="PTHR46796:SF6">
    <property type="entry name" value="ARAC SUBFAMILY"/>
    <property type="match status" value="1"/>
</dbReference>
<dbReference type="InterPro" id="IPR035418">
    <property type="entry name" value="AraC-bd_2"/>
</dbReference>
<feature type="domain" description="HTH araC/xylS-type" evidence="4">
    <location>
        <begin position="218"/>
        <end position="321"/>
    </location>
</feature>
<keyword evidence="3" id="KW-0804">Transcription</keyword>
<dbReference type="Proteomes" id="UP000195880">
    <property type="component" value="Chromosome"/>
</dbReference>
<accession>A0A1Z1WSH3</accession>
<dbReference type="Pfam" id="PF14525">
    <property type="entry name" value="AraC_binding_2"/>
    <property type="match status" value="1"/>
</dbReference>
<dbReference type="OrthoDB" id="9799345at2"/>
<dbReference type="eggNOG" id="COG2207">
    <property type="taxonomic scope" value="Bacteria"/>
</dbReference>
<dbReference type="EMBL" id="CP021748">
    <property type="protein sequence ID" value="ARX89378.1"/>
    <property type="molecule type" value="Genomic_DNA"/>
</dbReference>
<evidence type="ECO:0000256" key="1">
    <source>
        <dbReference type="ARBA" id="ARBA00023015"/>
    </source>
</evidence>
<dbReference type="KEGG" id="salf:SMD44_08865"/>
<dbReference type="PANTHER" id="PTHR46796">
    <property type="entry name" value="HTH-TYPE TRANSCRIPTIONAL ACTIVATOR RHAS-RELATED"/>
    <property type="match status" value="1"/>
</dbReference>
<evidence type="ECO:0000313" key="5">
    <source>
        <dbReference type="EMBL" id="ARX89378.1"/>
    </source>
</evidence>
<evidence type="ECO:0000313" key="6">
    <source>
        <dbReference type="Proteomes" id="UP000195880"/>
    </source>
</evidence>
<dbReference type="InterPro" id="IPR018060">
    <property type="entry name" value="HTH_AraC"/>
</dbReference>
<keyword evidence="6" id="KW-1185">Reference proteome</keyword>
<dbReference type="SUPFAM" id="SSF46689">
    <property type="entry name" value="Homeodomain-like"/>
    <property type="match status" value="1"/>
</dbReference>
<evidence type="ECO:0000259" key="4">
    <source>
        <dbReference type="PROSITE" id="PS01124"/>
    </source>
</evidence>
<dbReference type="InterPro" id="IPR009057">
    <property type="entry name" value="Homeodomain-like_sf"/>
</dbReference>
<keyword evidence="1" id="KW-0805">Transcription regulation</keyword>
<evidence type="ECO:0000256" key="2">
    <source>
        <dbReference type="ARBA" id="ARBA00023125"/>
    </source>
</evidence>
<dbReference type="InterPro" id="IPR050204">
    <property type="entry name" value="AraC_XylS_family_regulators"/>
</dbReference>
<keyword evidence="2" id="KW-0238">DNA-binding</keyword>
<dbReference type="Pfam" id="PF12833">
    <property type="entry name" value="HTH_18"/>
    <property type="match status" value="1"/>
</dbReference>
<proteinExistence type="predicted"/>
<organism evidence="5 6">
    <name type="scientific">Streptomyces alboflavus</name>
    <dbReference type="NCBI Taxonomy" id="67267"/>
    <lineage>
        <taxon>Bacteria</taxon>
        <taxon>Bacillati</taxon>
        <taxon>Actinomycetota</taxon>
        <taxon>Actinomycetes</taxon>
        <taxon>Kitasatosporales</taxon>
        <taxon>Streptomycetaceae</taxon>
        <taxon>Streptomyces</taxon>
    </lineage>
</organism>
<dbReference type="RefSeq" id="WP_087887231.1">
    <property type="nucleotide sequence ID" value="NZ_CP021748.1"/>
</dbReference>
<gene>
    <name evidence="5" type="ORF">SMD44_08865</name>
</gene>
<dbReference type="InterPro" id="IPR018062">
    <property type="entry name" value="HTH_AraC-typ_CS"/>
</dbReference>
<evidence type="ECO:0000256" key="3">
    <source>
        <dbReference type="ARBA" id="ARBA00023163"/>
    </source>
</evidence>
<dbReference type="SMART" id="SM00342">
    <property type="entry name" value="HTH_ARAC"/>
    <property type="match status" value="1"/>
</dbReference>
<sequence length="331" mass="36580">MLLHVFDSQGHPAEERVEAWRAVTASALIPNEFSIERPSDFHASLRAAEMGPVQVTAMTYASLKMRRTRQLIRRSDPEMYAVGLVVRGRQGILQERCEAACRAGDLVLYSTSHPYEGAVDARRGPAASVVAQIPRARVPLPSDRLDRLLASRIPGQQGVGRLLANFLTTAATDAGPHRPTDAGRLGHVLTDLITAWLCHVIEAEDGSAGETGQRVQVLQIQDFIRRHLDSAELTPGSVAAAHHLSLRSLHRLFHRHAHGTTVASYIRRQRLERTRRDLADPHLAARPVHAIAARWGFTRPADFTRAFRTAYNTTPTEYRHASLRAGPGAQQ</sequence>
<reference evidence="5 6" key="1">
    <citation type="submission" date="2017-05" db="EMBL/GenBank/DDBJ databases">
        <title>Streptomyces alboflavus Genome sequencing and assembly.</title>
        <authorList>
            <person name="Wang Y."/>
            <person name="Du B."/>
            <person name="Ding Y."/>
            <person name="Liu H."/>
            <person name="Hou Q."/>
            <person name="Liu K."/>
            <person name="Wang C."/>
            <person name="Yao L."/>
        </authorList>
    </citation>
    <scope>NUCLEOTIDE SEQUENCE [LARGE SCALE GENOMIC DNA]</scope>
    <source>
        <strain evidence="5 6">MDJK44</strain>
    </source>
</reference>